<accession>A0A8J5K1I3</accession>
<keyword evidence="2" id="KW-0812">Transmembrane</keyword>
<keyword evidence="2" id="KW-1133">Transmembrane helix</keyword>
<comment type="caution">
    <text evidence="3">The sequence shown here is derived from an EMBL/GenBank/DDBJ whole genome shotgun (WGS) entry which is preliminary data.</text>
</comment>
<evidence type="ECO:0000256" key="1">
    <source>
        <dbReference type="SAM" id="MobiDB-lite"/>
    </source>
</evidence>
<dbReference type="Proteomes" id="UP000747542">
    <property type="component" value="Unassembled WGS sequence"/>
</dbReference>
<evidence type="ECO:0000313" key="4">
    <source>
        <dbReference type="Proteomes" id="UP000747542"/>
    </source>
</evidence>
<dbReference type="CDD" id="cd00063">
    <property type="entry name" value="FN3"/>
    <property type="match status" value="1"/>
</dbReference>
<gene>
    <name evidence="3" type="primary">Nphs1-L27</name>
    <name evidence="3" type="ORF">Hamer_G004454</name>
</gene>
<keyword evidence="4" id="KW-1185">Reference proteome</keyword>
<sequence>MYCKPESPSNCTVGGRSRTSVRVEGLQVDGKYQLVIRAVNEKGSSGATHLIVSSIGTNGSIYQLHGLVASLHYCGTFALKQSGGQPTLADSKHSDNSDGPLEAEVRDGGQTNVVNEGTANDFDVSSFDALVLPSFIVGVLGVGSGLVLIVILLLLFITFRRRRRTPRAHPLSESLQQTEVETVEHHHSRGASKSPKCSHESPVLMTPEHDVICLERDMQAESESDADPDVIPLQEASYRGYEVPPAATLLPSDRYKYAPVPAHLPNIINPHPPIQPCPSQYSSMLGVTQAAPPLTTGQPGGRDLPDPSCLGPHHHHHHYTYLHQQARSSTLPRRTNVNPNSASLCSYTPTLSPHQFPCSEGEGSFPPPPPEYLDCERKRVTFSRHASYEEDTPSTPLLKKGESSV</sequence>
<dbReference type="EMBL" id="JAHLQT010026473">
    <property type="protein sequence ID" value="KAG7163329.1"/>
    <property type="molecule type" value="Genomic_DNA"/>
</dbReference>
<feature type="transmembrane region" description="Helical" evidence="2">
    <location>
        <begin position="135"/>
        <end position="157"/>
    </location>
</feature>
<organism evidence="3 4">
    <name type="scientific">Homarus americanus</name>
    <name type="common">American lobster</name>
    <dbReference type="NCBI Taxonomy" id="6706"/>
    <lineage>
        <taxon>Eukaryota</taxon>
        <taxon>Metazoa</taxon>
        <taxon>Ecdysozoa</taxon>
        <taxon>Arthropoda</taxon>
        <taxon>Crustacea</taxon>
        <taxon>Multicrustacea</taxon>
        <taxon>Malacostraca</taxon>
        <taxon>Eumalacostraca</taxon>
        <taxon>Eucarida</taxon>
        <taxon>Decapoda</taxon>
        <taxon>Pleocyemata</taxon>
        <taxon>Astacidea</taxon>
        <taxon>Nephropoidea</taxon>
        <taxon>Nephropidae</taxon>
        <taxon>Homarus</taxon>
    </lineage>
</organism>
<evidence type="ECO:0000256" key="2">
    <source>
        <dbReference type="SAM" id="Phobius"/>
    </source>
</evidence>
<proteinExistence type="predicted"/>
<protein>
    <submittedName>
        <fullName evidence="3">Putative Nephrin-like 27</fullName>
    </submittedName>
</protein>
<dbReference type="AlphaFoldDB" id="A0A8J5K1I3"/>
<dbReference type="InterPro" id="IPR003961">
    <property type="entry name" value="FN3_dom"/>
</dbReference>
<feature type="region of interest" description="Disordered" evidence="1">
    <location>
        <begin position="384"/>
        <end position="405"/>
    </location>
</feature>
<evidence type="ECO:0000313" key="3">
    <source>
        <dbReference type="EMBL" id="KAG7163329.1"/>
    </source>
</evidence>
<feature type="region of interest" description="Disordered" evidence="1">
    <location>
        <begin position="167"/>
        <end position="202"/>
    </location>
</feature>
<name>A0A8J5K1I3_HOMAM</name>
<keyword evidence="2" id="KW-0472">Membrane</keyword>
<reference evidence="3" key="1">
    <citation type="journal article" date="2021" name="Sci. Adv.">
        <title>The American lobster genome reveals insights on longevity, neural, and immune adaptations.</title>
        <authorList>
            <person name="Polinski J.M."/>
            <person name="Zimin A.V."/>
            <person name="Clark K.F."/>
            <person name="Kohn A.B."/>
            <person name="Sadowski N."/>
            <person name="Timp W."/>
            <person name="Ptitsyn A."/>
            <person name="Khanna P."/>
            <person name="Romanova D.Y."/>
            <person name="Williams P."/>
            <person name="Greenwood S.J."/>
            <person name="Moroz L.L."/>
            <person name="Walt D.R."/>
            <person name="Bodnar A.G."/>
        </authorList>
    </citation>
    <scope>NUCLEOTIDE SEQUENCE</scope>
    <source>
        <strain evidence="3">GMGI-L3</strain>
    </source>
</reference>
<feature type="region of interest" description="Disordered" evidence="1">
    <location>
        <begin position="85"/>
        <end position="114"/>
    </location>
</feature>